<keyword evidence="3" id="KW-1185">Reference proteome</keyword>
<feature type="chain" id="PRO_5012056545" evidence="1">
    <location>
        <begin position="20"/>
        <end position="206"/>
    </location>
</feature>
<reference evidence="2 3" key="1">
    <citation type="submission" date="2017-03" db="EMBL/GenBank/DDBJ databases">
        <title>Genome Survey of Euroglyphus maynei.</title>
        <authorList>
            <person name="Arlian L.G."/>
            <person name="Morgan M.S."/>
            <person name="Rider S.D."/>
        </authorList>
    </citation>
    <scope>NUCLEOTIDE SEQUENCE [LARGE SCALE GENOMIC DNA]</scope>
    <source>
        <strain evidence="2">Arlian Lab</strain>
        <tissue evidence="2">Whole body</tissue>
    </source>
</reference>
<comment type="caution">
    <text evidence="2">The sequence shown here is derived from an EMBL/GenBank/DDBJ whole genome shotgun (WGS) entry which is preliminary data.</text>
</comment>
<gene>
    <name evidence="2" type="ORF">BLA29_010070</name>
</gene>
<dbReference type="Gene3D" id="3.40.30.10">
    <property type="entry name" value="Glutaredoxin"/>
    <property type="match status" value="1"/>
</dbReference>
<organism evidence="2 3">
    <name type="scientific">Euroglyphus maynei</name>
    <name type="common">Mayne's house dust mite</name>
    <dbReference type="NCBI Taxonomy" id="6958"/>
    <lineage>
        <taxon>Eukaryota</taxon>
        <taxon>Metazoa</taxon>
        <taxon>Ecdysozoa</taxon>
        <taxon>Arthropoda</taxon>
        <taxon>Chelicerata</taxon>
        <taxon>Arachnida</taxon>
        <taxon>Acari</taxon>
        <taxon>Acariformes</taxon>
        <taxon>Sarcoptiformes</taxon>
        <taxon>Astigmata</taxon>
        <taxon>Psoroptidia</taxon>
        <taxon>Analgoidea</taxon>
        <taxon>Pyroglyphidae</taxon>
        <taxon>Pyroglyphinae</taxon>
        <taxon>Euroglyphus</taxon>
    </lineage>
</organism>
<evidence type="ECO:0000256" key="1">
    <source>
        <dbReference type="SAM" id="SignalP"/>
    </source>
</evidence>
<evidence type="ECO:0000313" key="2">
    <source>
        <dbReference type="EMBL" id="OTF78455.1"/>
    </source>
</evidence>
<accession>A0A1Y3BH19</accession>
<dbReference type="EMBL" id="MUJZ01027835">
    <property type="protein sequence ID" value="OTF78455.1"/>
    <property type="molecule type" value="Genomic_DNA"/>
</dbReference>
<feature type="signal peptide" evidence="1">
    <location>
        <begin position="1"/>
        <end position="19"/>
    </location>
</feature>
<protein>
    <submittedName>
        <fullName evidence="2">Calsequestrin-2-like protein</fullName>
    </submittedName>
</protein>
<evidence type="ECO:0000313" key="3">
    <source>
        <dbReference type="Proteomes" id="UP000194236"/>
    </source>
</evidence>
<proteinExistence type="predicted"/>
<name>A0A1Y3BH19_EURMA</name>
<dbReference type="AlphaFoldDB" id="A0A1Y3BH19"/>
<keyword evidence="1" id="KW-0732">Signal</keyword>
<sequence length="206" mass="23544">MEVYNFFFIILAVCSFVRADRILDLIEIRPSLVASDQSTICQLNENELKSLLTSSEQSTNNQKYILIKIHENEDSFVNDIRSQLFALGYKVCSFKLLPVSFNVANITIVNNDGHVIPYYGRRDPSTLVRFLAHLEQRISKSPYHTINGKLDKKAYEHVLEPKIIAYFPDITAPAFAQFQQAAKLMAPNPPFFVVHDPQVNNCQIHL</sequence>
<dbReference type="OrthoDB" id="10039395at2759"/>
<dbReference type="Proteomes" id="UP000194236">
    <property type="component" value="Unassembled WGS sequence"/>
</dbReference>